<dbReference type="InterPro" id="IPR012406">
    <property type="entry name" value="UreE"/>
</dbReference>
<dbReference type="Pfam" id="PF05194">
    <property type="entry name" value="UreE_C"/>
    <property type="match status" value="1"/>
</dbReference>
<feature type="compositionally biased region" description="Basic and acidic residues" evidence="6">
    <location>
        <begin position="144"/>
        <end position="167"/>
    </location>
</feature>
<reference evidence="8" key="1">
    <citation type="submission" date="2021-07" db="EMBL/GenBank/DDBJ databases">
        <title>Zhongshania sp. CAU 1632 isolated from seawater.</title>
        <authorList>
            <person name="Kim W."/>
        </authorList>
    </citation>
    <scope>NUCLEOTIDE SEQUENCE</scope>
    <source>
        <strain evidence="8">CAU 1632</strain>
    </source>
</reference>
<evidence type="ECO:0000256" key="2">
    <source>
        <dbReference type="ARBA" id="ARBA00022490"/>
    </source>
</evidence>
<comment type="subcellular location">
    <subcellularLocation>
        <location evidence="1 5">Cytoplasm</location>
    </subcellularLocation>
</comment>
<feature type="domain" description="UreE urease accessory N-terminal" evidence="7">
    <location>
        <begin position="1"/>
        <end position="62"/>
    </location>
</feature>
<keyword evidence="3 5" id="KW-0533">Nickel</keyword>
<feature type="region of interest" description="Disordered" evidence="6">
    <location>
        <begin position="133"/>
        <end position="167"/>
    </location>
</feature>
<evidence type="ECO:0000256" key="6">
    <source>
        <dbReference type="SAM" id="MobiDB-lite"/>
    </source>
</evidence>
<evidence type="ECO:0000259" key="7">
    <source>
        <dbReference type="SMART" id="SM00988"/>
    </source>
</evidence>
<comment type="function">
    <text evidence="5">Involved in urease metallocenter assembly. Binds nickel. Probably functions as a nickel donor during metallocenter assembly.</text>
</comment>
<evidence type="ECO:0000256" key="1">
    <source>
        <dbReference type="ARBA" id="ARBA00004496"/>
    </source>
</evidence>
<protein>
    <recommendedName>
        <fullName evidence="5">Urease accessory protein UreE</fullName>
    </recommendedName>
</protein>
<dbReference type="EMBL" id="JAHWDQ010000002">
    <property type="protein sequence ID" value="MBW2940913.1"/>
    <property type="molecule type" value="Genomic_DNA"/>
</dbReference>
<dbReference type="RefSeq" id="WP_219043175.1">
    <property type="nucleotide sequence ID" value="NZ_JAHWDQ010000002.1"/>
</dbReference>
<keyword evidence="2 5" id="KW-0963">Cytoplasm</keyword>
<gene>
    <name evidence="5 8" type="primary">ureE</name>
    <name evidence="8" type="ORF">KXJ70_09010</name>
</gene>
<dbReference type="Pfam" id="PF02814">
    <property type="entry name" value="UreE_N"/>
    <property type="match status" value="1"/>
</dbReference>
<evidence type="ECO:0000256" key="4">
    <source>
        <dbReference type="ARBA" id="ARBA00023186"/>
    </source>
</evidence>
<proteinExistence type="inferred from homology"/>
<comment type="caution">
    <text evidence="8">The sequence shown here is derived from an EMBL/GenBank/DDBJ whole genome shotgun (WGS) entry which is preliminary data.</text>
</comment>
<dbReference type="SMART" id="SM00988">
    <property type="entry name" value="UreE_N"/>
    <property type="match status" value="1"/>
</dbReference>
<dbReference type="Proteomes" id="UP001166291">
    <property type="component" value="Unassembled WGS sequence"/>
</dbReference>
<dbReference type="InterPro" id="IPR004029">
    <property type="entry name" value="UreE_N"/>
</dbReference>
<organism evidence="8 9">
    <name type="scientific">Zhongshania aquimaris</name>
    <dbReference type="NCBI Taxonomy" id="2857107"/>
    <lineage>
        <taxon>Bacteria</taxon>
        <taxon>Pseudomonadati</taxon>
        <taxon>Pseudomonadota</taxon>
        <taxon>Gammaproteobacteria</taxon>
        <taxon>Cellvibrionales</taxon>
        <taxon>Spongiibacteraceae</taxon>
        <taxon>Zhongshania</taxon>
    </lineage>
</organism>
<accession>A0ABS6VSA2</accession>
<evidence type="ECO:0000313" key="8">
    <source>
        <dbReference type="EMBL" id="MBW2940913.1"/>
    </source>
</evidence>
<sequence length="167" mass="18544">MLECYKLGVGTSDIRLVLNYQERQRSRFRAKTLCGLDVAWFVERGKVLADGEILVANSGENVLVVAAEETVSEVRSDDALLLAKAAYHLGNRHVPLQIEVGELRYQHDHVLDDMLRGLGLTVLVTDKTFHPENGAYHSSGGHSHSHDHSSGHFPESKHTHSHEHAHG</sequence>
<dbReference type="CDD" id="cd00571">
    <property type="entry name" value="UreE"/>
    <property type="match status" value="1"/>
</dbReference>
<evidence type="ECO:0000256" key="3">
    <source>
        <dbReference type="ARBA" id="ARBA00022596"/>
    </source>
</evidence>
<comment type="similarity">
    <text evidence="5">Belongs to the UreE family.</text>
</comment>
<dbReference type="NCBIfam" id="NF009751">
    <property type="entry name" value="PRK13261.1-1"/>
    <property type="match status" value="1"/>
</dbReference>
<name>A0ABS6VSA2_9GAMM</name>
<keyword evidence="4 5" id="KW-0143">Chaperone</keyword>
<dbReference type="PIRSF" id="PIRSF036402">
    <property type="entry name" value="Ureas_acces_UreE"/>
    <property type="match status" value="1"/>
</dbReference>
<dbReference type="InterPro" id="IPR007864">
    <property type="entry name" value="UreE_C_dom"/>
</dbReference>
<evidence type="ECO:0000313" key="9">
    <source>
        <dbReference type="Proteomes" id="UP001166291"/>
    </source>
</evidence>
<evidence type="ECO:0000256" key="5">
    <source>
        <dbReference type="HAMAP-Rule" id="MF_00822"/>
    </source>
</evidence>
<keyword evidence="9" id="KW-1185">Reference proteome</keyword>
<dbReference type="HAMAP" id="MF_00822">
    <property type="entry name" value="UreE"/>
    <property type="match status" value="1"/>
</dbReference>